<sequence length="286" mass="30834">MAAEAAIDTDVIATAEAIQTAYRTSQMAKVIGLTGLAAGAVGVIDAFHALPTVDLDKAIKNLAAIIAMKAFIDDGNSKPAPSTGNGSTSGPSNAAEVEEILNARTSPGKTDPHREMGTDDEIRELYKDLTKDGKPMDVGTYPGEGSQLPDGTQIRIRDGSKSGGVTIDIKYPGMVAQITPESYSRAHVLDVIRELADRGYIRFGAFPGGGRPWEPWDVSNDESLQRIARGYNSVDGYLDIPSNQIGSNEVFRADLLERGEQRLTELGNPYEKYGDPWTDTPRRIHN</sequence>
<name>A0ABS6ASZ0_9NOCA</name>
<evidence type="ECO:0000313" key="1">
    <source>
        <dbReference type="EMBL" id="MBU3060133.1"/>
    </source>
</evidence>
<dbReference type="Proteomes" id="UP000733379">
    <property type="component" value="Unassembled WGS sequence"/>
</dbReference>
<keyword evidence="2" id="KW-1185">Reference proteome</keyword>
<organism evidence="1 2">
    <name type="scientific">Nocardia albiluteola</name>
    <dbReference type="NCBI Taxonomy" id="2842303"/>
    <lineage>
        <taxon>Bacteria</taxon>
        <taxon>Bacillati</taxon>
        <taxon>Actinomycetota</taxon>
        <taxon>Actinomycetes</taxon>
        <taxon>Mycobacteriales</taxon>
        <taxon>Nocardiaceae</taxon>
        <taxon>Nocardia</taxon>
    </lineage>
</organism>
<protein>
    <submittedName>
        <fullName evidence="1">Uncharacterized protein</fullName>
    </submittedName>
</protein>
<proteinExistence type="predicted"/>
<comment type="caution">
    <text evidence="1">The sequence shown here is derived from an EMBL/GenBank/DDBJ whole genome shotgun (WGS) entry which is preliminary data.</text>
</comment>
<dbReference type="EMBL" id="JAHKNI010000001">
    <property type="protein sequence ID" value="MBU3060133.1"/>
    <property type="molecule type" value="Genomic_DNA"/>
</dbReference>
<evidence type="ECO:0000313" key="2">
    <source>
        <dbReference type="Proteomes" id="UP000733379"/>
    </source>
</evidence>
<reference evidence="1 2" key="1">
    <citation type="submission" date="2021-06" db="EMBL/GenBank/DDBJ databases">
        <title>Actinomycetes sequencing.</title>
        <authorList>
            <person name="Shan Q."/>
        </authorList>
    </citation>
    <scope>NUCLEOTIDE SEQUENCE [LARGE SCALE GENOMIC DNA]</scope>
    <source>
        <strain evidence="1 2">NEAU-G5</strain>
    </source>
</reference>
<gene>
    <name evidence="1" type="ORF">KO481_01145</name>
</gene>
<accession>A0ABS6ASZ0</accession>
<dbReference type="RefSeq" id="WP_215915043.1">
    <property type="nucleotide sequence ID" value="NZ_JAHKNI010000001.1"/>
</dbReference>